<evidence type="ECO:0000256" key="2">
    <source>
        <dbReference type="ARBA" id="ARBA00023002"/>
    </source>
</evidence>
<sequence length="307" mass="32162">MDNRFTDRVAIVTGAGNGLGRAYALELARLGAKVVVNDLGGARDGSGSSQAALAVVEEIRATGGQAIADPGDVSDFAQMEAMAARAVEAWGSIHILINNAGILKDRTFAKMDPADFDHVIRVHLLGAAYATKAVWNIMREQQYGRVLMTTSAAGLGGNFGQANYAAAKLGIVGLAQTLRLEGAKYGIRVNCIAPAAGTRMTEDIFPEDAYRAFGVENVTPAALFLVSEQAPNGAILGAGGGVFQGGWVTMGDGVLLPESERSVEGIANAWDRISGQQPGHPVANGMEQSYRTLDLLARAAEKDTDPF</sequence>
<proteinExistence type="inferred from homology"/>
<dbReference type="InterPro" id="IPR020904">
    <property type="entry name" value="Sc_DH/Rdtase_CS"/>
</dbReference>
<protein>
    <submittedName>
        <fullName evidence="5">SDR family NAD(P)-dependent oxidoreductase</fullName>
    </submittedName>
</protein>
<dbReference type="PRINTS" id="PR00080">
    <property type="entry name" value="SDRFAMILY"/>
</dbReference>
<dbReference type="InterPro" id="IPR036291">
    <property type="entry name" value="NAD(P)-bd_dom_sf"/>
</dbReference>
<dbReference type="RefSeq" id="WP_367774701.1">
    <property type="nucleotide sequence ID" value="NZ_JBFNXR010000051.1"/>
</dbReference>
<evidence type="ECO:0000256" key="3">
    <source>
        <dbReference type="RuleBase" id="RU000363"/>
    </source>
</evidence>
<dbReference type="Gene3D" id="3.40.50.720">
    <property type="entry name" value="NAD(P)-binding Rossmann-like Domain"/>
    <property type="match status" value="1"/>
</dbReference>
<dbReference type="PANTHER" id="PTHR45024:SF2">
    <property type="entry name" value="SCP2 DOMAIN-CONTAINING PROTEIN"/>
    <property type="match status" value="1"/>
</dbReference>
<name>A0ABV3RF47_9SPHN</name>
<dbReference type="PRINTS" id="PR00081">
    <property type="entry name" value="GDHRDH"/>
</dbReference>
<evidence type="ECO:0000256" key="1">
    <source>
        <dbReference type="ARBA" id="ARBA00006484"/>
    </source>
</evidence>
<dbReference type="InterPro" id="IPR002347">
    <property type="entry name" value="SDR_fam"/>
</dbReference>
<keyword evidence="2" id="KW-0560">Oxidoreductase</keyword>
<dbReference type="EMBL" id="JBFNXR010000051">
    <property type="protein sequence ID" value="MEW9856304.1"/>
    <property type="molecule type" value="Genomic_DNA"/>
</dbReference>
<dbReference type="Proteomes" id="UP001556118">
    <property type="component" value="Unassembled WGS sequence"/>
</dbReference>
<organism evidence="5 6">
    <name type="scientific">Novosphingobium rhizovicinum</name>
    <dbReference type="NCBI Taxonomy" id="3228928"/>
    <lineage>
        <taxon>Bacteria</taxon>
        <taxon>Pseudomonadati</taxon>
        <taxon>Pseudomonadota</taxon>
        <taxon>Alphaproteobacteria</taxon>
        <taxon>Sphingomonadales</taxon>
        <taxon>Sphingomonadaceae</taxon>
        <taxon>Novosphingobium</taxon>
    </lineage>
</organism>
<evidence type="ECO:0000313" key="6">
    <source>
        <dbReference type="Proteomes" id="UP001556118"/>
    </source>
</evidence>
<dbReference type="Pfam" id="PF00106">
    <property type="entry name" value="adh_short"/>
    <property type="match status" value="1"/>
</dbReference>
<comment type="similarity">
    <text evidence="1 3">Belongs to the short-chain dehydrogenases/reductases (SDR) family.</text>
</comment>
<dbReference type="SUPFAM" id="SSF51735">
    <property type="entry name" value="NAD(P)-binding Rossmann-fold domains"/>
    <property type="match status" value="1"/>
</dbReference>
<gene>
    <name evidence="5" type="ORF">ABUH87_14280</name>
</gene>
<keyword evidence="6" id="KW-1185">Reference proteome</keyword>
<dbReference type="PANTHER" id="PTHR45024">
    <property type="entry name" value="DEHYDROGENASES, SHORT CHAIN"/>
    <property type="match status" value="1"/>
</dbReference>
<dbReference type="InterPro" id="IPR051687">
    <property type="entry name" value="Peroxisomal_Beta-Oxidation"/>
</dbReference>
<evidence type="ECO:0000313" key="5">
    <source>
        <dbReference type="EMBL" id="MEW9856304.1"/>
    </source>
</evidence>
<evidence type="ECO:0000259" key="4">
    <source>
        <dbReference type="SMART" id="SM00822"/>
    </source>
</evidence>
<dbReference type="PROSITE" id="PS00061">
    <property type="entry name" value="ADH_SHORT"/>
    <property type="match status" value="1"/>
</dbReference>
<feature type="domain" description="Ketoreductase" evidence="4">
    <location>
        <begin position="8"/>
        <end position="198"/>
    </location>
</feature>
<reference evidence="5 6" key="1">
    <citation type="submission" date="2024-06" db="EMBL/GenBank/DDBJ databases">
        <title>Novosphingobium rhizovicinus M1R2S20.</title>
        <authorList>
            <person name="Sun J.-Q."/>
        </authorList>
    </citation>
    <scope>NUCLEOTIDE SEQUENCE [LARGE SCALE GENOMIC DNA]</scope>
    <source>
        <strain evidence="5 6">M1R2S20</strain>
    </source>
</reference>
<accession>A0ABV3RF47</accession>
<dbReference type="InterPro" id="IPR057326">
    <property type="entry name" value="KR_dom"/>
</dbReference>
<dbReference type="SMART" id="SM00822">
    <property type="entry name" value="PKS_KR"/>
    <property type="match status" value="1"/>
</dbReference>
<comment type="caution">
    <text evidence="5">The sequence shown here is derived from an EMBL/GenBank/DDBJ whole genome shotgun (WGS) entry which is preliminary data.</text>
</comment>